<protein>
    <submittedName>
        <fullName evidence="1">Bacteriophage Mu Gp45 protein</fullName>
    </submittedName>
</protein>
<proteinExistence type="predicted"/>
<dbReference type="STRING" id="474960.SAMN05216180_2678"/>
<organism evidence="1 2">
    <name type="scientific">Hydrogenoanaerobacterium saccharovorans</name>
    <dbReference type="NCBI Taxonomy" id="474960"/>
    <lineage>
        <taxon>Bacteria</taxon>
        <taxon>Bacillati</taxon>
        <taxon>Bacillota</taxon>
        <taxon>Clostridia</taxon>
        <taxon>Eubacteriales</taxon>
        <taxon>Oscillospiraceae</taxon>
        <taxon>Hydrogenoanaerobacterium</taxon>
    </lineage>
</organism>
<sequence length="124" mass="12879">MLLPQLLKNTTSSPVAAPITQAGSGYIHASGEDEFHHIPLCAPYGIYSIPSENAQALIIPMDNAAVCAGVLSPFNGDFELEPGELRLYSGGGASIVLKNNGDVIINGLTITKNGTILESGANEL</sequence>
<evidence type="ECO:0000313" key="2">
    <source>
        <dbReference type="Proteomes" id="UP000199158"/>
    </source>
</evidence>
<accession>A0A1H8DLK6</accession>
<dbReference type="Proteomes" id="UP000199158">
    <property type="component" value="Unassembled WGS sequence"/>
</dbReference>
<dbReference type="EMBL" id="FOCG01000003">
    <property type="protein sequence ID" value="SEN08149.1"/>
    <property type="molecule type" value="Genomic_DNA"/>
</dbReference>
<evidence type="ECO:0000313" key="1">
    <source>
        <dbReference type="EMBL" id="SEN08149.1"/>
    </source>
</evidence>
<keyword evidence="2" id="KW-1185">Reference proteome</keyword>
<dbReference type="RefSeq" id="WP_092756016.1">
    <property type="nucleotide sequence ID" value="NZ_FOCG01000003.1"/>
</dbReference>
<name>A0A1H8DLK6_9FIRM</name>
<gene>
    <name evidence="1" type="ORF">SAMN05216180_2678</name>
</gene>
<dbReference type="AlphaFoldDB" id="A0A1H8DLK6"/>
<reference evidence="1 2" key="1">
    <citation type="submission" date="2016-10" db="EMBL/GenBank/DDBJ databases">
        <authorList>
            <person name="de Groot N.N."/>
        </authorList>
    </citation>
    <scope>NUCLEOTIDE SEQUENCE [LARGE SCALE GENOMIC DNA]</scope>
    <source>
        <strain evidence="1 2">CGMCC 1.5070</strain>
    </source>
</reference>
<dbReference type="OrthoDB" id="1863725at2"/>